<gene>
    <name evidence="2" type="ORF">TELCIR_21086</name>
</gene>
<reference evidence="2 3" key="1">
    <citation type="submission" date="2015-09" db="EMBL/GenBank/DDBJ databases">
        <title>Draft genome of the parasitic nematode Teladorsagia circumcincta isolate WARC Sus (inbred).</title>
        <authorList>
            <person name="Mitreva M."/>
        </authorList>
    </citation>
    <scope>NUCLEOTIDE SEQUENCE [LARGE SCALE GENOMIC DNA]</scope>
    <source>
        <strain evidence="2 3">S</strain>
    </source>
</reference>
<sequence>MKVIAVVTVLCLAQSVIGCYRARELDFGKFEQIGFLTFSYRYIGDMVEDWFQTRFDKKTTFGMYKVYWSTDQGKYQHVHYPMFVLTPNPSTRYYKGYYFEYIEMTNKQTGKTTSKLGPLTAEEFTTKYNHCKKW</sequence>
<evidence type="ECO:0008006" key="4">
    <source>
        <dbReference type="Google" id="ProtNLM"/>
    </source>
</evidence>
<dbReference type="AlphaFoldDB" id="A0A2G9TJI6"/>
<dbReference type="PROSITE" id="PS51257">
    <property type="entry name" value="PROKAR_LIPOPROTEIN"/>
    <property type="match status" value="1"/>
</dbReference>
<evidence type="ECO:0000313" key="3">
    <source>
        <dbReference type="Proteomes" id="UP000230423"/>
    </source>
</evidence>
<keyword evidence="1" id="KW-0732">Signal</keyword>
<keyword evidence="3" id="KW-1185">Reference proteome</keyword>
<dbReference type="Proteomes" id="UP000230423">
    <property type="component" value="Unassembled WGS sequence"/>
</dbReference>
<feature type="chain" id="PRO_5013728811" description="Lipoprotein" evidence="1">
    <location>
        <begin position="19"/>
        <end position="134"/>
    </location>
</feature>
<evidence type="ECO:0000313" key="2">
    <source>
        <dbReference type="EMBL" id="PIO57500.1"/>
    </source>
</evidence>
<proteinExistence type="predicted"/>
<accession>A0A2G9TJI6</accession>
<evidence type="ECO:0000256" key="1">
    <source>
        <dbReference type="SAM" id="SignalP"/>
    </source>
</evidence>
<organism evidence="2 3">
    <name type="scientific">Teladorsagia circumcincta</name>
    <name type="common">Brown stomach worm</name>
    <name type="synonym">Ostertagia circumcincta</name>
    <dbReference type="NCBI Taxonomy" id="45464"/>
    <lineage>
        <taxon>Eukaryota</taxon>
        <taxon>Metazoa</taxon>
        <taxon>Ecdysozoa</taxon>
        <taxon>Nematoda</taxon>
        <taxon>Chromadorea</taxon>
        <taxon>Rhabditida</taxon>
        <taxon>Rhabditina</taxon>
        <taxon>Rhabditomorpha</taxon>
        <taxon>Strongyloidea</taxon>
        <taxon>Trichostrongylidae</taxon>
        <taxon>Teladorsagia</taxon>
    </lineage>
</organism>
<dbReference type="EMBL" id="KZ365207">
    <property type="protein sequence ID" value="PIO57500.1"/>
    <property type="molecule type" value="Genomic_DNA"/>
</dbReference>
<feature type="signal peptide" evidence="1">
    <location>
        <begin position="1"/>
        <end position="18"/>
    </location>
</feature>
<protein>
    <recommendedName>
        <fullName evidence="4">Lipoprotein</fullName>
    </recommendedName>
</protein>
<name>A0A2G9TJI6_TELCI</name>